<dbReference type="EMBL" id="JACHEO010000008">
    <property type="protein sequence ID" value="MBB5348056.1"/>
    <property type="molecule type" value="Genomic_DNA"/>
</dbReference>
<dbReference type="InterPro" id="IPR007711">
    <property type="entry name" value="HigB-1"/>
</dbReference>
<name>A0A840UT88_9BACT</name>
<dbReference type="Gene3D" id="3.30.2310.20">
    <property type="entry name" value="RelE-like"/>
    <property type="match status" value="1"/>
</dbReference>
<dbReference type="PANTHER" id="PTHR40266">
    <property type="entry name" value="TOXIN HIGB-1"/>
    <property type="match status" value="1"/>
</dbReference>
<dbReference type="AlphaFoldDB" id="A0A840UT88"/>
<evidence type="ECO:0000313" key="1">
    <source>
        <dbReference type="EMBL" id="MBB5348056.1"/>
    </source>
</evidence>
<reference evidence="1 2" key="1">
    <citation type="submission" date="2020-08" db="EMBL/GenBank/DDBJ databases">
        <title>Genomic Encyclopedia of Type Strains, Phase IV (KMG-IV): sequencing the most valuable type-strain genomes for metagenomic binning, comparative biology and taxonomic classification.</title>
        <authorList>
            <person name="Goeker M."/>
        </authorList>
    </citation>
    <scope>NUCLEOTIDE SEQUENCE [LARGE SCALE GENOMIC DNA]</scope>
    <source>
        <strain evidence="1 2">DSM 28570</strain>
    </source>
</reference>
<evidence type="ECO:0000313" key="2">
    <source>
        <dbReference type="Proteomes" id="UP000539642"/>
    </source>
</evidence>
<proteinExistence type="predicted"/>
<protein>
    <submittedName>
        <fullName evidence="1">Proteic killer suppression protein</fullName>
    </submittedName>
</protein>
<dbReference type="SUPFAM" id="SSF143011">
    <property type="entry name" value="RelE-like"/>
    <property type="match status" value="1"/>
</dbReference>
<dbReference type="InterPro" id="IPR035093">
    <property type="entry name" value="RelE/ParE_toxin_dom_sf"/>
</dbReference>
<comment type="caution">
    <text evidence="1">The sequence shown here is derived from an EMBL/GenBank/DDBJ whole genome shotgun (WGS) entry which is preliminary data.</text>
</comment>
<organism evidence="1 2">
    <name type="scientific">Desulfoprunum benzoelyticum</name>
    <dbReference type="NCBI Taxonomy" id="1506996"/>
    <lineage>
        <taxon>Bacteria</taxon>
        <taxon>Pseudomonadati</taxon>
        <taxon>Thermodesulfobacteriota</taxon>
        <taxon>Desulfobulbia</taxon>
        <taxon>Desulfobulbales</taxon>
        <taxon>Desulfobulbaceae</taxon>
        <taxon>Desulfoprunum</taxon>
    </lineage>
</organism>
<keyword evidence="2" id="KW-1185">Reference proteome</keyword>
<sequence length="100" mass="11894">MAMIKNFRDKWLENFFVEGRKSKKIPAAINERLFRKLQILDDSTCEADLRSPPGNHFEKLIGNLDNSHSIRINDQWRLIFQWDNDRGEAEGVYLDNHSYR</sequence>
<accession>A0A840UT88</accession>
<dbReference type="PANTHER" id="PTHR40266:SF2">
    <property type="entry name" value="TOXIN HIGB-1"/>
    <property type="match status" value="1"/>
</dbReference>
<dbReference type="Proteomes" id="UP000539642">
    <property type="component" value="Unassembled WGS sequence"/>
</dbReference>
<gene>
    <name evidence="1" type="ORF">HNQ81_001787</name>
</gene>
<dbReference type="Pfam" id="PF05015">
    <property type="entry name" value="HigB-like_toxin"/>
    <property type="match status" value="1"/>
</dbReference>